<accession>A0AAN7BXJ3</accession>
<comment type="caution">
    <text evidence="2">The sequence shown here is derived from an EMBL/GenBank/DDBJ whole genome shotgun (WGS) entry which is preliminary data.</text>
</comment>
<dbReference type="InterPro" id="IPR052895">
    <property type="entry name" value="HetReg/Transcr_Mod"/>
</dbReference>
<sequence>NPILINGQPLSITSNLEKALRQLRQTNSVRILWVDAICINQNSIEERNHQVNLMGLIYSRADKVLLWLGPTKIKEDSDFLFDAITSKSYNSKDLDILRFRFALASLCRRPWFTRVWVVQELALSSADPCLICGSKSLSWHVFINCLQDIYSELSTEQTLPRATATRFSEAWEQNPDPYATLFTSRLGTLISDVLALHEVRLHHRNSYLEQQLARTYHFQSSDPRDKVFSLLGISKFHGPPILPDYSKPVETVYAEAMIEVLNHGFSQSFSEYYLLMNRVRPDGWPSWVPDFTEHDHRWRVSRISSPTNRHSDRSCILPDLLRNVARVSSDLKVLSTKGQVLGKIIAVEDLTMGSYSIAHVQLQRIKHLFQPYNVNGHIILDAILGNNVGRPHLSTEDLAALTQGFMDFWESLELTFAFDWLALQEQRSKYNWIFEFISQGLMYDRTLFLTETGRFGLGPRKPGIQKDDILVALFGDWEFPMILRQREPSEQELDSRYYTMVGSANISGHHWWDPGSRTKVSSTNWVEFEIH</sequence>
<dbReference type="InterPro" id="IPR010730">
    <property type="entry name" value="HET"/>
</dbReference>
<proteinExistence type="predicted"/>
<dbReference type="AlphaFoldDB" id="A0AAN7BXJ3"/>
<reference evidence="2" key="2">
    <citation type="submission" date="2023-05" db="EMBL/GenBank/DDBJ databases">
        <authorList>
            <consortium name="Lawrence Berkeley National Laboratory"/>
            <person name="Steindorff A."/>
            <person name="Hensen N."/>
            <person name="Bonometti L."/>
            <person name="Westerberg I."/>
            <person name="Brannstrom I.O."/>
            <person name="Guillou S."/>
            <person name="Cros-Aarteil S."/>
            <person name="Calhoun S."/>
            <person name="Haridas S."/>
            <person name="Kuo A."/>
            <person name="Mondo S."/>
            <person name="Pangilinan J."/>
            <person name="Riley R."/>
            <person name="Labutti K."/>
            <person name="Andreopoulos B."/>
            <person name="Lipzen A."/>
            <person name="Chen C."/>
            <person name="Yanf M."/>
            <person name="Daum C."/>
            <person name="Ng V."/>
            <person name="Clum A."/>
            <person name="Ohm R."/>
            <person name="Martin F."/>
            <person name="Silar P."/>
            <person name="Natvig D."/>
            <person name="Lalanne C."/>
            <person name="Gautier V."/>
            <person name="Ament-Velasquez S.L."/>
            <person name="Kruys A."/>
            <person name="Hutchinson M.I."/>
            <person name="Powell A.J."/>
            <person name="Barry K."/>
            <person name="Miller A.N."/>
            <person name="Grigoriev I.V."/>
            <person name="Debuchy R."/>
            <person name="Gladieux P."/>
            <person name="Thoren M.H."/>
            <person name="Johannesson H."/>
        </authorList>
    </citation>
    <scope>NUCLEOTIDE SEQUENCE</scope>
    <source>
        <strain evidence="2">CBS 990.96</strain>
    </source>
</reference>
<evidence type="ECO:0000313" key="3">
    <source>
        <dbReference type="Proteomes" id="UP001301958"/>
    </source>
</evidence>
<dbReference type="EMBL" id="MU865292">
    <property type="protein sequence ID" value="KAK4231435.1"/>
    <property type="molecule type" value="Genomic_DNA"/>
</dbReference>
<feature type="domain" description="Heterokaryon incompatibility" evidence="1">
    <location>
        <begin position="3"/>
        <end position="120"/>
    </location>
</feature>
<dbReference type="Proteomes" id="UP001301958">
    <property type="component" value="Unassembled WGS sequence"/>
</dbReference>
<gene>
    <name evidence="2" type="ORF">QBC38DRAFT_528445</name>
</gene>
<evidence type="ECO:0000259" key="1">
    <source>
        <dbReference type="Pfam" id="PF06985"/>
    </source>
</evidence>
<dbReference type="PANTHER" id="PTHR24148:SF82">
    <property type="entry name" value="HETEROKARYON INCOMPATIBILITY DOMAIN-CONTAINING PROTEIN"/>
    <property type="match status" value="1"/>
</dbReference>
<evidence type="ECO:0000313" key="2">
    <source>
        <dbReference type="EMBL" id="KAK4231435.1"/>
    </source>
</evidence>
<keyword evidence="3" id="KW-1185">Reference proteome</keyword>
<dbReference type="Pfam" id="PF06985">
    <property type="entry name" value="HET"/>
    <property type="match status" value="1"/>
</dbReference>
<dbReference type="PANTHER" id="PTHR24148">
    <property type="entry name" value="ANKYRIN REPEAT DOMAIN-CONTAINING PROTEIN 39 HOMOLOG-RELATED"/>
    <property type="match status" value="1"/>
</dbReference>
<protein>
    <submittedName>
        <fullName evidence="2">Heterokaryon incompatibility protein-domain-containing protein</fullName>
    </submittedName>
</protein>
<name>A0AAN7BXJ3_9PEZI</name>
<reference evidence="2" key="1">
    <citation type="journal article" date="2023" name="Mol. Phylogenet. Evol.">
        <title>Genome-scale phylogeny and comparative genomics of the fungal order Sordariales.</title>
        <authorList>
            <person name="Hensen N."/>
            <person name="Bonometti L."/>
            <person name="Westerberg I."/>
            <person name="Brannstrom I.O."/>
            <person name="Guillou S."/>
            <person name="Cros-Aarteil S."/>
            <person name="Calhoun S."/>
            <person name="Haridas S."/>
            <person name="Kuo A."/>
            <person name="Mondo S."/>
            <person name="Pangilinan J."/>
            <person name="Riley R."/>
            <person name="LaButti K."/>
            <person name="Andreopoulos B."/>
            <person name="Lipzen A."/>
            <person name="Chen C."/>
            <person name="Yan M."/>
            <person name="Daum C."/>
            <person name="Ng V."/>
            <person name="Clum A."/>
            <person name="Steindorff A."/>
            <person name="Ohm R.A."/>
            <person name="Martin F."/>
            <person name="Silar P."/>
            <person name="Natvig D.O."/>
            <person name="Lalanne C."/>
            <person name="Gautier V."/>
            <person name="Ament-Velasquez S.L."/>
            <person name="Kruys A."/>
            <person name="Hutchinson M.I."/>
            <person name="Powell A.J."/>
            <person name="Barry K."/>
            <person name="Miller A.N."/>
            <person name="Grigoriev I.V."/>
            <person name="Debuchy R."/>
            <person name="Gladieux P."/>
            <person name="Hiltunen Thoren M."/>
            <person name="Johannesson H."/>
        </authorList>
    </citation>
    <scope>NUCLEOTIDE SEQUENCE</scope>
    <source>
        <strain evidence="2">CBS 990.96</strain>
    </source>
</reference>
<feature type="non-terminal residue" evidence="2">
    <location>
        <position position="1"/>
    </location>
</feature>
<organism evidence="2 3">
    <name type="scientific">Podospora fimiseda</name>
    <dbReference type="NCBI Taxonomy" id="252190"/>
    <lineage>
        <taxon>Eukaryota</taxon>
        <taxon>Fungi</taxon>
        <taxon>Dikarya</taxon>
        <taxon>Ascomycota</taxon>
        <taxon>Pezizomycotina</taxon>
        <taxon>Sordariomycetes</taxon>
        <taxon>Sordariomycetidae</taxon>
        <taxon>Sordariales</taxon>
        <taxon>Podosporaceae</taxon>
        <taxon>Podospora</taxon>
    </lineage>
</organism>